<reference evidence="2 3" key="1">
    <citation type="journal article" date="2019" name="Int. J. Syst. Evol. Microbiol.">
        <title>The Global Catalogue of Microorganisms (GCM) 10K type strain sequencing project: providing services to taxonomists for standard genome sequencing and annotation.</title>
        <authorList>
            <consortium name="The Broad Institute Genomics Platform"/>
            <consortium name="The Broad Institute Genome Sequencing Center for Infectious Disease"/>
            <person name="Wu L."/>
            <person name="Ma J."/>
        </authorList>
    </citation>
    <scope>NUCLEOTIDE SEQUENCE [LARGE SCALE GENOMIC DNA]</scope>
    <source>
        <strain evidence="2 3">JCM 15575</strain>
    </source>
</reference>
<comment type="caution">
    <text evidence="2">The sequence shown here is derived from an EMBL/GenBank/DDBJ whole genome shotgun (WGS) entry which is preliminary data.</text>
</comment>
<sequence length="96" mass="10448">MTAPSTAARLSASRRDAAPDLSPPVLTRAVSLTAAGPALWRVIDRPGRVIGHLQVTTAGADTRYRARRFHAASGRFRELGEFWAADDAIDCLRFSR</sequence>
<feature type="region of interest" description="Disordered" evidence="1">
    <location>
        <begin position="1"/>
        <end position="22"/>
    </location>
</feature>
<keyword evidence="3" id="KW-1185">Reference proteome</keyword>
<organism evidence="2 3">
    <name type="scientific">Microbacterium lacus</name>
    <dbReference type="NCBI Taxonomy" id="415217"/>
    <lineage>
        <taxon>Bacteria</taxon>
        <taxon>Bacillati</taxon>
        <taxon>Actinomycetota</taxon>
        <taxon>Actinomycetes</taxon>
        <taxon>Micrococcales</taxon>
        <taxon>Microbacteriaceae</taxon>
        <taxon>Microbacterium</taxon>
    </lineage>
</organism>
<proteinExistence type="predicted"/>
<evidence type="ECO:0008006" key="4">
    <source>
        <dbReference type="Google" id="ProtNLM"/>
    </source>
</evidence>
<dbReference type="RefSeq" id="WP_344053905.1">
    <property type="nucleotide sequence ID" value="NZ_BAAAPK010000001.1"/>
</dbReference>
<protein>
    <recommendedName>
        <fullName evidence="4">3-methyladenine DNA glycosylase</fullName>
    </recommendedName>
</protein>
<feature type="compositionally biased region" description="Low complexity" evidence="1">
    <location>
        <begin position="1"/>
        <end position="11"/>
    </location>
</feature>
<accession>A0ABN2GQ89</accession>
<evidence type="ECO:0000313" key="2">
    <source>
        <dbReference type="EMBL" id="GAA1675068.1"/>
    </source>
</evidence>
<gene>
    <name evidence="2" type="ORF">GCM10009807_18910</name>
</gene>
<evidence type="ECO:0000256" key="1">
    <source>
        <dbReference type="SAM" id="MobiDB-lite"/>
    </source>
</evidence>
<name>A0ABN2GQ89_9MICO</name>
<dbReference type="Proteomes" id="UP001500596">
    <property type="component" value="Unassembled WGS sequence"/>
</dbReference>
<dbReference type="EMBL" id="BAAAPK010000001">
    <property type="protein sequence ID" value="GAA1675068.1"/>
    <property type="molecule type" value="Genomic_DNA"/>
</dbReference>
<evidence type="ECO:0000313" key="3">
    <source>
        <dbReference type="Proteomes" id="UP001500596"/>
    </source>
</evidence>